<accession>A0ABT1H6I2</accession>
<keyword evidence="1" id="KW-0472">Membrane</keyword>
<protein>
    <submittedName>
        <fullName evidence="3">Helicase/secretion neighborhood TadE-like protein</fullName>
    </submittedName>
</protein>
<keyword evidence="1" id="KW-0812">Transmembrane</keyword>
<dbReference type="Pfam" id="PF13400">
    <property type="entry name" value="Tad"/>
    <property type="match status" value="1"/>
</dbReference>
<keyword evidence="1" id="KW-1133">Transmembrane helix</keyword>
<dbReference type="InterPro" id="IPR021202">
    <property type="entry name" value="Rv3654c-like"/>
</dbReference>
<evidence type="ECO:0000259" key="2">
    <source>
        <dbReference type="Pfam" id="PF13400"/>
    </source>
</evidence>
<dbReference type="Proteomes" id="UP001205740">
    <property type="component" value="Unassembled WGS sequence"/>
</dbReference>
<dbReference type="EMBL" id="JAMTCG010000006">
    <property type="protein sequence ID" value="MCP2162213.1"/>
    <property type="molecule type" value="Genomic_DNA"/>
</dbReference>
<sequence length="121" mass="12146">MRRLVDGDRGSVTVLGAFVVAALVGVIVLIVYLGAATAARHRAQNGADLAALAAAGRALLAEPDPCGAAREIGTANAVRVTDCTVDGSEVSVRTTVPIALGPFGSRDAHARARAGPTEDTG</sequence>
<evidence type="ECO:0000256" key="1">
    <source>
        <dbReference type="SAM" id="Phobius"/>
    </source>
</evidence>
<keyword evidence="4" id="KW-1185">Reference proteome</keyword>
<organism evidence="3 4">
    <name type="scientific">Williamsia serinedens</name>
    <dbReference type="NCBI Taxonomy" id="391736"/>
    <lineage>
        <taxon>Bacteria</taxon>
        <taxon>Bacillati</taxon>
        <taxon>Actinomycetota</taxon>
        <taxon>Actinomycetes</taxon>
        <taxon>Mycobacteriales</taxon>
        <taxon>Nocardiaceae</taxon>
        <taxon>Williamsia</taxon>
    </lineage>
</organism>
<proteinExistence type="predicted"/>
<reference evidence="3 4" key="1">
    <citation type="submission" date="2022-06" db="EMBL/GenBank/DDBJ databases">
        <title>Genomic Encyclopedia of Archaeal and Bacterial Type Strains, Phase II (KMG-II): from individual species to whole genera.</title>
        <authorList>
            <person name="Goeker M."/>
        </authorList>
    </citation>
    <scope>NUCLEOTIDE SEQUENCE [LARGE SCALE GENOMIC DNA]</scope>
    <source>
        <strain evidence="3 4">DSM 45037</strain>
    </source>
</reference>
<feature type="domain" description="Putative Flp pilus-assembly TadG-like N-terminal" evidence="2">
    <location>
        <begin position="10"/>
        <end position="56"/>
    </location>
</feature>
<feature type="transmembrane region" description="Helical" evidence="1">
    <location>
        <begin position="12"/>
        <end position="35"/>
    </location>
</feature>
<evidence type="ECO:0000313" key="3">
    <source>
        <dbReference type="EMBL" id="MCP2162213.1"/>
    </source>
</evidence>
<comment type="caution">
    <text evidence="3">The sequence shown here is derived from an EMBL/GenBank/DDBJ whole genome shotgun (WGS) entry which is preliminary data.</text>
</comment>
<name>A0ABT1H6I2_9NOCA</name>
<dbReference type="NCBIfam" id="TIGR03816">
    <property type="entry name" value="tadE_like_DECH"/>
    <property type="match status" value="1"/>
</dbReference>
<dbReference type="RefSeq" id="WP_253655776.1">
    <property type="nucleotide sequence ID" value="NZ_BAAAOE010000005.1"/>
</dbReference>
<dbReference type="InterPro" id="IPR028087">
    <property type="entry name" value="Tad_N"/>
</dbReference>
<gene>
    <name evidence="3" type="ORF">LX12_003417</name>
</gene>
<evidence type="ECO:0000313" key="4">
    <source>
        <dbReference type="Proteomes" id="UP001205740"/>
    </source>
</evidence>